<keyword evidence="2" id="KW-1185">Reference proteome</keyword>
<gene>
    <name evidence="1" type="ORF">Tco_1066738</name>
</gene>
<comment type="caution">
    <text evidence="1">The sequence shown here is derived from an EMBL/GenBank/DDBJ whole genome shotgun (WGS) entry which is preliminary data.</text>
</comment>
<organism evidence="1 2">
    <name type="scientific">Tanacetum coccineum</name>
    <dbReference type="NCBI Taxonomy" id="301880"/>
    <lineage>
        <taxon>Eukaryota</taxon>
        <taxon>Viridiplantae</taxon>
        <taxon>Streptophyta</taxon>
        <taxon>Embryophyta</taxon>
        <taxon>Tracheophyta</taxon>
        <taxon>Spermatophyta</taxon>
        <taxon>Magnoliopsida</taxon>
        <taxon>eudicotyledons</taxon>
        <taxon>Gunneridae</taxon>
        <taxon>Pentapetalae</taxon>
        <taxon>asterids</taxon>
        <taxon>campanulids</taxon>
        <taxon>Asterales</taxon>
        <taxon>Asteraceae</taxon>
        <taxon>Asteroideae</taxon>
        <taxon>Anthemideae</taxon>
        <taxon>Anthemidinae</taxon>
        <taxon>Tanacetum</taxon>
    </lineage>
</organism>
<dbReference type="EMBL" id="BQNB010019411">
    <property type="protein sequence ID" value="GJT85021.1"/>
    <property type="molecule type" value="Genomic_DNA"/>
</dbReference>
<evidence type="ECO:0000313" key="1">
    <source>
        <dbReference type="EMBL" id="GJT85021.1"/>
    </source>
</evidence>
<evidence type="ECO:0000313" key="2">
    <source>
        <dbReference type="Proteomes" id="UP001151760"/>
    </source>
</evidence>
<dbReference type="Proteomes" id="UP001151760">
    <property type="component" value="Unassembled WGS sequence"/>
</dbReference>
<reference evidence="1" key="1">
    <citation type="journal article" date="2022" name="Int. J. Mol. Sci.">
        <title>Draft Genome of Tanacetum Coccineum: Genomic Comparison of Closely Related Tanacetum-Family Plants.</title>
        <authorList>
            <person name="Yamashiro T."/>
            <person name="Shiraishi A."/>
            <person name="Nakayama K."/>
            <person name="Satake H."/>
        </authorList>
    </citation>
    <scope>NUCLEOTIDE SEQUENCE</scope>
</reference>
<reference evidence="1" key="2">
    <citation type="submission" date="2022-01" db="EMBL/GenBank/DDBJ databases">
        <authorList>
            <person name="Yamashiro T."/>
            <person name="Shiraishi A."/>
            <person name="Satake H."/>
            <person name="Nakayama K."/>
        </authorList>
    </citation>
    <scope>NUCLEOTIDE SEQUENCE</scope>
</reference>
<protein>
    <submittedName>
        <fullName evidence="1">Uncharacterized protein</fullName>
    </submittedName>
</protein>
<sequence>MEITVVTLVEEQMSPWKDLYRGRKTWWPSFTSWRPRILRVGCKLNGVEAKVDDYEEVGDSMTRWKDVAWFRLSREGDEDGKDLESKIDDVMVTRSLQGGDGAACNALVKLSRSFWLKPRIFPRTQSNNARGKIVLQKHVGVHPIILWSIFEHVAYFDGFVNVFMRIDLRSYALSWKPCQGDSSKLNLPYHKSVLTETEGAYGCILDMGDDVDISTLTVEQYLALTQDNIRPGMVKHEIGKDVKFEINSNFMSELRRKLFARTDNEDAHEHVQRVLEIVDLFHFPGVTHDAVMLRKLEQIRNFKQEIDETLYHAWERYSDRCPQHDLNCQQKVHIFYTGLDISTRRMLDSRGFITLMTPTQALISIQVMADHSHSWYEETTIKEKMKDNADNVDAIQVSRRHILPRNTIHITPPDDDYVTPATNPILDKQLNEFKKKFSDITRVAKKANCNPVNDVKELSDIKKYDHETFIQKLLHQVSQSSHKIGENELAQDGDFLDFSTGILHLICLKAKLKGVSCSNSTLPIYFISLMYNMDIVQNKWGNESRIIT</sequence>
<accession>A0ABQ5HAW7</accession>
<proteinExistence type="predicted"/>
<name>A0ABQ5HAW7_9ASTR</name>